<keyword evidence="7" id="KW-0378">Hydrolase</keyword>
<organism evidence="17 18">
    <name type="scientific">Caenorhabditis bovis</name>
    <dbReference type="NCBI Taxonomy" id="2654633"/>
    <lineage>
        <taxon>Eukaryota</taxon>
        <taxon>Metazoa</taxon>
        <taxon>Ecdysozoa</taxon>
        <taxon>Nematoda</taxon>
        <taxon>Chromadorea</taxon>
        <taxon>Rhabditida</taxon>
        <taxon>Rhabditina</taxon>
        <taxon>Rhabditomorpha</taxon>
        <taxon>Rhabditoidea</taxon>
        <taxon>Rhabditidae</taxon>
        <taxon>Peloderinae</taxon>
        <taxon>Caenorhabditis</taxon>
    </lineage>
</organism>
<dbReference type="AlphaFoldDB" id="A0A8S1FAM5"/>
<dbReference type="GO" id="GO:0004181">
    <property type="term" value="F:metallocarboxypeptidase activity"/>
    <property type="evidence" value="ECO:0007669"/>
    <property type="project" value="InterPro"/>
</dbReference>
<feature type="compositionally biased region" description="Low complexity" evidence="13">
    <location>
        <begin position="465"/>
        <end position="481"/>
    </location>
</feature>
<dbReference type="EMBL" id="CADEPM010000011">
    <property type="protein sequence ID" value="CAB3410820.1"/>
    <property type="molecule type" value="Genomic_DNA"/>
</dbReference>
<reference evidence="17 18" key="1">
    <citation type="submission" date="2020-04" db="EMBL/GenBank/DDBJ databases">
        <authorList>
            <person name="Laetsch R D."/>
            <person name="Stevens L."/>
            <person name="Kumar S."/>
            <person name="Blaxter L. M."/>
        </authorList>
    </citation>
    <scope>NUCLEOTIDE SEQUENCE [LARGE SCALE GENOMIC DNA]</scope>
</reference>
<keyword evidence="5" id="KW-0479">Metal-binding</keyword>
<comment type="similarity">
    <text evidence="2 12">Belongs to the peptidase M14 family.</text>
</comment>
<dbReference type="FunFam" id="3.30.70.340:FF:000007">
    <property type="entry name" value="carboxypeptidase B-like"/>
    <property type="match status" value="1"/>
</dbReference>
<evidence type="ECO:0000256" key="2">
    <source>
        <dbReference type="ARBA" id="ARBA00005988"/>
    </source>
</evidence>
<feature type="region of interest" description="Disordered" evidence="13">
    <location>
        <begin position="451"/>
        <end position="481"/>
    </location>
</feature>
<evidence type="ECO:0000313" key="17">
    <source>
        <dbReference type="EMBL" id="CAB3410820.1"/>
    </source>
</evidence>
<dbReference type="Pfam" id="PF01549">
    <property type="entry name" value="ShK"/>
    <property type="match status" value="1"/>
</dbReference>
<dbReference type="GO" id="GO:0005615">
    <property type="term" value="C:extracellular space"/>
    <property type="evidence" value="ECO:0007669"/>
    <property type="project" value="TreeGrafter"/>
</dbReference>
<comment type="caution">
    <text evidence="11">Lacks conserved residue(s) required for the propagation of feature annotation.</text>
</comment>
<dbReference type="SMART" id="SM00254">
    <property type="entry name" value="ShKT"/>
    <property type="match status" value="1"/>
</dbReference>
<dbReference type="PRINTS" id="PR00765">
    <property type="entry name" value="CRBOXYPTASEA"/>
</dbReference>
<dbReference type="FunFam" id="3.40.630.10:FF:000070">
    <property type="entry name" value="Putative carboxypeptidase suro-1"/>
    <property type="match status" value="1"/>
</dbReference>
<accession>A0A8S1FAM5</accession>
<feature type="chain" id="PRO_5035862393" description="ShKT domain-containing protein" evidence="14">
    <location>
        <begin position="19"/>
        <end position="678"/>
    </location>
</feature>
<keyword evidence="8" id="KW-0862">Zinc</keyword>
<dbReference type="SMART" id="SM00631">
    <property type="entry name" value="Zn_pept"/>
    <property type="match status" value="1"/>
</dbReference>
<gene>
    <name evidence="17" type="ORF">CBOVIS_LOCUS12284</name>
</gene>
<evidence type="ECO:0000256" key="12">
    <source>
        <dbReference type="PROSITE-ProRule" id="PRU01379"/>
    </source>
</evidence>
<dbReference type="SUPFAM" id="SSF53187">
    <property type="entry name" value="Zn-dependent exopeptidases"/>
    <property type="match status" value="1"/>
</dbReference>
<dbReference type="InterPro" id="IPR036990">
    <property type="entry name" value="M14A-like_propep"/>
</dbReference>
<dbReference type="GO" id="GO:0008270">
    <property type="term" value="F:zinc ion binding"/>
    <property type="evidence" value="ECO:0007669"/>
    <property type="project" value="InterPro"/>
</dbReference>
<dbReference type="InterPro" id="IPR000834">
    <property type="entry name" value="Peptidase_M14"/>
</dbReference>
<keyword evidence="18" id="KW-1185">Reference proteome</keyword>
<evidence type="ECO:0000256" key="5">
    <source>
        <dbReference type="ARBA" id="ARBA00022723"/>
    </source>
</evidence>
<evidence type="ECO:0000256" key="14">
    <source>
        <dbReference type="SAM" id="SignalP"/>
    </source>
</evidence>
<evidence type="ECO:0000259" key="16">
    <source>
        <dbReference type="PROSITE" id="PS52035"/>
    </source>
</evidence>
<evidence type="ECO:0000256" key="11">
    <source>
        <dbReference type="PROSITE-ProRule" id="PRU01005"/>
    </source>
</evidence>
<evidence type="ECO:0000256" key="8">
    <source>
        <dbReference type="ARBA" id="ARBA00022833"/>
    </source>
</evidence>
<evidence type="ECO:0000259" key="15">
    <source>
        <dbReference type="PROSITE" id="PS51670"/>
    </source>
</evidence>
<evidence type="ECO:0000256" key="7">
    <source>
        <dbReference type="ARBA" id="ARBA00022801"/>
    </source>
</evidence>
<dbReference type="CDD" id="cd03860">
    <property type="entry name" value="M14_CP_A-B_like"/>
    <property type="match status" value="1"/>
</dbReference>
<keyword evidence="3" id="KW-0121">Carboxypeptidase</keyword>
<feature type="signal peptide" evidence="14">
    <location>
        <begin position="1"/>
        <end position="18"/>
    </location>
</feature>
<keyword evidence="4" id="KW-0645">Protease</keyword>
<feature type="domain" description="Peptidase M14" evidence="16">
    <location>
        <begin position="131"/>
        <end position="444"/>
    </location>
</feature>
<dbReference type="InterPro" id="IPR003146">
    <property type="entry name" value="M14A_act_pep"/>
</dbReference>
<comment type="caution">
    <text evidence="17">The sequence shown here is derived from an EMBL/GenBank/DDBJ whole genome shotgun (WGS) entry which is preliminary data.</text>
</comment>
<dbReference type="OrthoDB" id="3626597at2759"/>
<protein>
    <recommendedName>
        <fullName evidence="19">ShKT domain-containing protein</fullName>
    </recommendedName>
</protein>
<evidence type="ECO:0000256" key="10">
    <source>
        <dbReference type="ARBA" id="ARBA00023157"/>
    </source>
</evidence>
<feature type="active site" description="Proton donor/acceptor" evidence="12">
    <location>
        <position position="408"/>
    </location>
</feature>
<dbReference type="Proteomes" id="UP000494206">
    <property type="component" value="Unassembled WGS sequence"/>
</dbReference>
<evidence type="ECO:0000256" key="13">
    <source>
        <dbReference type="SAM" id="MobiDB-lite"/>
    </source>
</evidence>
<dbReference type="PROSITE" id="PS52035">
    <property type="entry name" value="PEPTIDASE_M14"/>
    <property type="match status" value="1"/>
</dbReference>
<evidence type="ECO:0000313" key="18">
    <source>
        <dbReference type="Proteomes" id="UP000494206"/>
    </source>
</evidence>
<dbReference type="PANTHER" id="PTHR11705:SF54">
    <property type="entry name" value="SHKT DOMAIN-CONTAINING PROTEIN"/>
    <property type="match status" value="1"/>
</dbReference>
<name>A0A8S1FAM5_9PELO</name>
<comment type="cofactor">
    <cofactor evidence="1">
        <name>Zn(2+)</name>
        <dbReference type="ChEBI" id="CHEBI:29105"/>
    </cofactor>
</comment>
<feature type="domain" description="ShKT" evidence="15">
    <location>
        <begin position="641"/>
        <end position="677"/>
    </location>
</feature>
<dbReference type="Gene3D" id="1.10.10.1940">
    <property type="match status" value="1"/>
</dbReference>
<proteinExistence type="inferred from homology"/>
<evidence type="ECO:0000256" key="6">
    <source>
        <dbReference type="ARBA" id="ARBA00022729"/>
    </source>
</evidence>
<keyword evidence="10" id="KW-1015">Disulfide bond</keyword>
<evidence type="ECO:0000256" key="1">
    <source>
        <dbReference type="ARBA" id="ARBA00001947"/>
    </source>
</evidence>
<keyword evidence="6 14" id="KW-0732">Signal</keyword>
<dbReference type="PROSITE" id="PS51670">
    <property type="entry name" value="SHKT"/>
    <property type="match status" value="1"/>
</dbReference>
<evidence type="ECO:0000256" key="9">
    <source>
        <dbReference type="ARBA" id="ARBA00023049"/>
    </source>
</evidence>
<evidence type="ECO:0000256" key="3">
    <source>
        <dbReference type="ARBA" id="ARBA00022645"/>
    </source>
</evidence>
<dbReference type="SUPFAM" id="SSF54897">
    <property type="entry name" value="Protease propeptides/inhibitors"/>
    <property type="match status" value="1"/>
</dbReference>
<evidence type="ECO:0000256" key="4">
    <source>
        <dbReference type="ARBA" id="ARBA00022670"/>
    </source>
</evidence>
<dbReference type="InterPro" id="IPR003582">
    <property type="entry name" value="ShKT_dom"/>
</dbReference>
<evidence type="ECO:0008006" key="19">
    <source>
        <dbReference type="Google" id="ProtNLM"/>
    </source>
</evidence>
<dbReference type="Gene3D" id="3.40.630.10">
    <property type="entry name" value="Zn peptidases"/>
    <property type="match status" value="1"/>
</dbReference>
<dbReference type="Pfam" id="PF02244">
    <property type="entry name" value="Propep_M14"/>
    <property type="match status" value="1"/>
</dbReference>
<keyword evidence="9" id="KW-0482">Metalloprotease</keyword>
<dbReference type="PANTHER" id="PTHR11705">
    <property type="entry name" value="PROTEASE FAMILY M14 CARBOXYPEPTIDASE A,B"/>
    <property type="match status" value="1"/>
</dbReference>
<dbReference type="Gene3D" id="3.30.70.340">
    <property type="entry name" value="Metallocarboxypeptidase-like"/>
    <property type="match status" value="1"/>
</dbReference>
<dbReference type="Pfam" id="PF00246">
    <property type="entry name" value="Peptidase_M14"/>
    <property type="match status" value="1"/>
</dbReference>
<sequence length="678" mass="76431">MHLLVKILLILGSTSVTAELREKPKFQVIRAVAENLQQLNALRDIHLNTQHELDFWLTPSKVGHRADIMVDDEKFEFLSDVLQRNNVSYNIIIDDVEKLIIDKEHKPKKLHLFGKRLNNEGGNRARYGFGEYHSYATIVDYMRDIERKYPNRARVFSIGKTVEGRDIYAIKIGQNIVQNKRIFWIDGGIHAREWAAVHTVVWFIDRLIADSEDDPIIREALSKMNFIVVPVANPDGYEYTRSDVSPMVRLWRKNRAGVVCKKDRWFRDRCCGGVDLNRNFDWYFGEVGSSTDKCSEIYQGAFVFSENESRAIANFFKTPEVKDKVDGFITVHTYSQMWIHPYSHQRKTVPNDIRDLERVGRAAVSALENTFGTKYRFGTGSDILYPSSGGSDDWAKGKAGVKYVYLIELRPGEDVWDGFILDQHQLIPTAKETWNGVKVVIKAVSDMQRTDPDSSFVSSMPPPITTTTTSTTTTTTSTTTTTTTIAPTTQFVTPTEPNILEFMFTNAPIATTSPPIHLDASYKLGKRRFKFVSIKTFMLATPAWLLATSTMAPTPPPSPLIAPSSSANSLIDFVGRPPVAAFVRRPASSTIKRLRPGFRRPSGSSPHVMPAFRSRTSSAVSLSSSVPQSTQLRTSSQSGRCADRSAWCSAWLNSNRNVCQISSIYMRRDCARTCGFCR</sequence>
<dbReference type="GO" id="GO:0006508">
    <property type="term" value="P:proteolysis"/>
    <property type="evidence" value="ECO:0007669"/>
    <property type="project" value="UniProtKB-KW"/>
</dbReference>